<dbReference type="FunFam" id="1.10.10.10:FF:000001">
    <property type="entry name" value="LysR family transcriptional regulator"/>
    <property type="match status" value="1"/>
</dbReference>
<dbReference type="CDD" id="cd08422">
    <property type="entry name" value="PBP2_CrgA_like"/>
    <property type="match status" value="1"/>
</dbReference>
<dbReference type="Proteomes" id="UP000235405">
    <property type="component" value="Unassembled WGS sequence"/>
</dbReference>
<dbReference type="InterPro" id="IPR000847">
    <property type="entry name" value="LysR_HTH_N"/>
</dbReference>
<dbReference type="Pfam" id="PF03466">
    <property type="entry name" value="LysR_substrate"/>
    <property type="match status" value="1"/>
</dbReference>
<dbReference type="SUPFAM" id="SSF53850">
    <property type="entry name" value="Periplasmic binding protein-like II"/>
    <property type="match status" value="1"/>
</dbReference>
<dbReference type="AlphaFoldDB" id="A0A2N7C8M7"/>
<dbReference type="SUPFAM" id="SSF46785">
    <property type="entry name" value="Winged helix' DNA-binding domain"/>
    <property type="match status" value="1"/>
</dbReference>
<comment type="caution">
    <text evidence="6">The sequence shown here is derived from an EMBL/GenBank/DDBJ whole genome shotgun (WGS) entry which is preliminary data.</text>
</comment>
<dbReference type="Gene3D" id="1.10.10.10">
    <property type="entry name" value="Winged helix-like DNA-binding domain superfamily/Winged helix DNA-binding domain"/>
    <property type="match status" value="1"/>
</dbReference>
<accession>A0A2N7C8M7</accession>
<keyword evidence="2" id="KW-0805">Transcription regulation</keyword>
<dbReference type="PROSITE" id="PS50931">
    <property type="entry name" value="HTH_LYSR"/>
    <property type="match status" value="1"/>
</dbReference>
<comment type="similarity">
    <text evidence="1">Belongs to the LysR transcriptional regulatory family.</text>
</comment>
<evidence type="ECO:0000313" key="6">
    <source>
        <dbReference type="EMBL" id="PMF17412.1"/>
    </source>
</evidence>
<dbReference type="EMBL" id="MCSW01000222">
    <property type="protein sequence ID" value="PMF17412.1"/>
    <property type="molecule type" value="Genomic_DNA"/>
</dbReference>
<evidence type="ECO:0000256" key="1">
    <source>
        <dbReference type="ARBA" id="ARBA00009437"/>
    </source>
</evidence>
<keyword evidence="3" id="KW-0238">DNA-binding</keyword>
<dbReference type="PANTHER" id="PTHR30537:SF5">
    <property type="entry name" value="HTH-TYPE TRANSCRIPTIONAL ACTIVATOR TTDR-RELATED"/>
    <property type="match status" value="1"/>
</dbReference>
<dbReference type="FunFam" id="3.40.190.290:FF:000001">
    <property type="entry name" value="Transcriptional regulator, LysR family"/>
    <property type="match status" value="1"/>
</dbReference>
<proteinExistence type="inferred from homology"/>
<dbReference type="InterPro" id="IPR036388">
    <property type="entry name" value="WH-like_DNA-bd_sf"/>
</dbReference>
<keyword evidence="4" id="KW-0804">Transcription</keyword>
<dbReference type="InterPro" id="IPR005119">
    <property type="entry name" value="LysR_subst-bd"/>
</dbReference>
<dbReference type="InterPro" id="IPR036390">
    <property type="entry name" value="WH_DNA-bd_sf"/>
</dbReference>
<dbReference type="GO" id="GO:0003700">
    <property type="term" value="F:DNA-binding transcription factor activity"/>
    <property type="evidence" value="ECO:0007669"/>
    <property type="project" value="InterPro"/>
</dbReference>
<evidence type="ECO:0000256" key="4">
    <source>
        <dbReference type="ARBA" id="ARBA00023163"/>
    </source>
</evidence>
<feature type="domain" description="HTH lysR-type" evidence="5">
    <location>
        <begin position="1"/>
        <end position="58"/>
    </location>
</feature>
<gene>
    <name evidence="6" type="ORF">BCV19_01935</name>
</gene>
<name>A0A2N7C8M7_VIBSP</name>
<sequence length="304" mass="33043">MNIEHLKLFVRLASTHNISQAGQELGLSPPVASIHIGKLEESLGARLVHRTTRKVSLTEEGMAFLPHAKQILLSVEAGVASVGTGNELPKGVLRISAPSSFGRMHVMPALKGFLAKYPDLSVDISLSDSIVDLVDGGFDVAIRNAKLQNSSLIARKLSTDKRILCASPEYLAGHGHPKTPEDLKQHQCINQTGLEGWTFDTPEGDVTIKKKGAIRVDHGEAVRDVCVDGLGIAMCASWIAYKQLAEGSLVEVLPDYPLKDEAAIWAVYPSAQLLAPKVRVFIDYFVQYYGSPSYWDCEVNGQAQ</sequence>
<organism evidence="6 7">
    <name type="scientific">Vibrio splendidus</name>
    <dbReference type="NCBI Taxonomy" id="29497"/>
    <lineage>
        <taxon>Bacteria</taxon>
        <taxon>Pseudomonadati</taxon>
        <taxon>Pseudomonadota</taxon>
        <taxon>Gammaproteobacteria</taxon>
        <taxon>Vibrionales</taxon>
        <taxon>Vibrionaceae</taxon>
        <taxon>Vibrio</taxon>
    </lineage>
</organism>
<dbReference type="PANTHER" id="PTHR30537">
    <property type="entry name" value="HTH-TYPE TRANSCRIPTIONAL REGULATOR"/>
    <property type="match status" value="1"/>
</dbReference>
<dbReference type="InterPro" id="IPR058163">
    <property type="entry name" value="LysR-type_TF_proteobact-type"/>
</dbReference>
<dbReference type="RefSeq" id="WP_102483353.1">
    <property type="nucleotide sequence ID" value="NZ_MCSW01000222.1"/>
</dbReference>
<dbReference type="Pfam" id="PF00126">
    <property type="entry name" value="HTH_1"/>
    <property type="match status" value="1"/>
</dbReference>
<dbReference type="GO" id="GO:0003677">
    <property type="term" value="F:DNA binding"/>
    <property type="evidence" value="ECO:0007669"/>
    <property type="project" value="UniProtKB-KW"/>
</dbReference>
<protein>
    <submittedName>
        <fullName evidence="6">LysR family transcriptional regulator</fullName>
    </submittedName>
</protein>
<reference evidence="7" key="1">
    <citation type="submission" date="2016-07" db="EMBL/GenBank/DDBJ databases">
        <title>Nontailed viruses are major unrecognized killers of bacteria in the ocean.</title>
        <authorList>
            <person name="Kauffman K."/>
            <person name="Hussain F."/>
            <person name="Yang J."/>
            <person name="Arevalo P."/>
            <person name="Brown J."/>
            <person name="Cutler M."/>
            <person name="Kelly L."/>
            <person name="Polz M.F."/>
        </authorList>
    </citation>
    <scope>NUCLEOTIDE SEQUENCE [LARGE SCALE GENOMIC DNA]</scope>
    <source>
        <strain evidence="7">10N.286.54.F3</strain>
    </source>
</reference>
<evidence type="ECO:0000256" key="2">
    <source>
        <dbReference type="ARBA" id="ARBA00023015"/>
    </source>
</evidence>
<evidence type="ECO:0000259" key="5">
    <source>
        <dbReference type="PROSITE" id="PS50931"/>
    </source>
</evidence>
<dbReference type="Gene3D" id="3.40.190.290">
    <property type="match status" value="1"/>
</dbReference>
<evidence type="ECO:0000256" key="3">
    <source>
        <dbReference type="ARBA" id="ARBA00023125"/>
    </source>
</evidence>
<evidence type="ECO:0000313" key="7">
    <source>
        <dbReference type="Proteomes" id="UP000235405"/>
    </source>
</evidence>